<keyword evidence="2" id="KW-1185">Reference proteome</keyword>
<proteinExistence type="predicted"/>
<evidence type="ECO:0000259" key="1">
    <source>
        <dbReference type="Pfam" id="PF24626"/>
    </source>
</evidence>
<organism evidence="2 3">
    <name type="scientific">Nicotiana sylvestris</name>
    <name type="common">Wood tobacco</name>
    <name type="synonym">South American tobacco</name>
    <dbReference type="NCBI Taxonomy" id="4096"/>
    <lineage>
        <taxon>Eukaryota</taxon>
        <taxon>Viridiplantae</taxon>
        <taxon>Streptophyta</taxon>
        <taxon>Embryophyta</taxon>
        <taxon>Tracheophyta</taxon>
        <taxon>Spermatophyta</taxon>
        <taxon>Magnoliopsida</taxon>
        <taxon>eudicotyledons</taxon>
        <taxon>Gunneridae</taxon>
        <taxon>Pentapetalae</taxon>
        <taxon>asterids</taxon>
        <taxon>lamiids</taxon>
        <taxon>Solanales</taxon>
        <taxon>Solanaceae</taxon>
        <taxon>Nicotianoideae</taxon>
        <taxon>Nicotianeae</taxon>
        <taxon>Nicotiana</taxon>
    </lineage>
</organism>
<dbReference type="PANTHER" id="PTHR46148">
    <property type="entry name" value="CHROMO DOMAIN-CONTAINING PROTEIN"/>
    <property type="match status" value="1"/>
</dbReference>
<reference evidence="2" key="1">
    <citation type="journal article" date="2013" name="Genome Biol.">
        <title>Reference genomes and transcriptomes of Nicotiana sylvestris and Nicotiana tomentosiformis.</title>
        <authorList>
            <person name="Sierro N."/>
            <person name="Battey J.N."/>
            <person name="Ouadi S."/>
            <person name="Bovet L."/>
            <person name="Goepfert S."/>
            <person name="Bakaher N."/>
            <person name="Peitsch M.C."/>
            <person name="Ivanov N.V."/>
        </authorList>
    </citation>
    <scope>NUCLEOTIDE SEQUENCE [LARGE SCALE GENOMIC DNA]</scope>
</reference>
<dbReference type="RefSeq" id="XP_009789872.1">
    <property type="nucleotide sequence ID" value="XM_009791570.1"/>
</dbReference>
<dbReference type="PANTHER" id="PTHR46148:SF60">
    <property type="entry name" value="CHROMO DOMAIN-CONTAINING PROTEIN"/>
    <property type="match status" value="1"/>
</dbReference>
<name>A0A1U7XCS5_NICSY</name>
<evidence type="ECO:0000313" key="3">
    <source>
        <dbReference type="RefSeq" id="XP_009789872.1"/>
    </source>
</evidence>
<dbReference type="InterPro" id="IPR056924">
    <property type="entry name" value="SH3_Tf2-1"/>
</dbReference>
<gene>
    <name evidence="3" type="primary">LOC104237416</name>
</gene>
<dbReference type="Proteomes" id="UP000189701">
    <property type="component" value="Unplaced"/>
</dbReference>
<evidence type="ECO:0000313" key="2">
    <source>
        <dbReference type="Proteomes" id="UP000189701"/>
    </source>
</evidence>
<sequence length="108" mass="12226">MVGNKVLLNVCPLKGIMRFERRDKVSPTFIGLFEVLERVGEVAYRLALPPSIGSSSGITYFYAQEMDESLGYEEEPIVIVFRKVCKLRSKEISAVKVQWRGQSVKEAI</sequence>
<dbReference type="Pfam" id="PF24626">
    <property type="entry name" value="SH3_Tf2-1"/>
    <property type="match status" value="1"/>
</dbReference>
<protein>
    <submittedName>
        <fullName evidence="3">Uncharacterized protein LOC104237416</fullName>
    </submittedName>
</protein>
<reference evidence="3" key="2">
    <citation type="submission" date="2025-08" db="UniProtKB">
        <authorList>
            <consortium name="RefSeq"/>
        </authorList>
    </citation>
    <scope>IDENTIFICATION</scope>
    <source>
        <tissue evidence="3">Leaf</tissue>
    </source>
</reference>
<feature type="domain" description="Tf2-1-like SH3-like" evidence="1">
    <location>
        <begin position="3"/>
        <end position="53"/>
    </location>
</feature>
<accession>A0A1U7XCS5</accession>
<dbReference type="AlphaFoldDB" id="A0A1U7XCS5"/>